<reference evidence="1 2" key="1">
    <citation type="submission" date="2020-03" db="EMBL/GenBank/DDBJ databases">
        <authorList>
            <consortium name="Genoscope - CEA"/>
            <person name="William W."/>
        </authorList>
    </citation>
    <scope>NUCLEOTIDE SEQUENCE [LARGE SCALE GENOMIC DNA]</scope>
    <source>
        <strain evidence="2">DSM 16959</strain>
    </source>
</reference>
<protein>
    <recommendedName>
        <fullName evidence="3">PRTRC system protein C</fullName>
    </recommendedName>
</protein>
<dbReference type="KEGG" id="doe:DENOEST_2011"/>
<dbReference type="Proteomes" id="UP000515733">
    <property type="component" value="Chromosome"/>
</dbReference>
<dbReference type="Pfam" id="PF14454">
    <property type="entry name" value="Prok_Ub"/>
    <property type="match status" value="1"/>
</dbReference>
<evidence type="ECO:0000313" key="1">
    <source>
        <dbReference type="EMBL" id="CAB1369176.1"/>
    </source>
</evidence>
<dbReference type="EMBL" id="LR778301">
    <property type="protein sequence ID" value="CAB1369176.1"/>
    <property type="molecule type" value="Genomic_DNA"/>
</dbReference>
<gene>
    <name evidence="1" type="ORF">DENOEST_2011</name>
</gene>
<accession>A0A6S6YN47</accession>
<sequence length="128" mass="14366">MTITVQKLLRSFAYNGIALPDPGSDLTPEQVRDVYSATYPEITTASIEGPEQKGERLVYTFRRAVGTKGAVSVDSRRPSGVVLRQREDGLTYVEPYSVGTTTVDHLKVALRRLSRWLDRRFLPAIRRG</sequence>
<dbReference type="InterPro" id="IPR022289">
    <property type="entry name" value="PRTRC_protein-C"/>
</dbReference>
<dbReference type="AlphaFoldDB" id="A0A6S6YN47"/>
<keyword evidence="2" id="KW-1185">Reference proteome</keyword>
<evidence type="ECO:0000313" key="2">
    <source>
        <dbReference type="Proteomes" id="UP000515733"/>
    </source>
</evidence>
<dbReference type="InterPro" id="IPR032866">
    <property type="entry name" value="Prok_Ub"/>
</dbReference>
<dbReference type="NCBIfam" id="TIGR03738">
    <property type="entry name" value="PRTRC_C"/>
    <property type="match status" value="1"/>
</dbReference>
<evidence type="ECO:0008006" key="3">
    <source>
        <dbReference type="Google" id="ProtNLM"/>
    </source>
</evidence>
<organism evidence="1 2">
    <name type="scientific">Denitratisoma oestradiolicum</name>
    <dbReference type="NCBI Taxonomy" id="311182"/>
    <lineage>
        <taxon>Bacteria</taxon>
        <taxon>Pseudomonadati</taxon>
        <taxon>Pseudomonadota</taxon>
        <taxon>Betaproteobacteria</taxon>
        <taxon>Nitrosomonadales</taxon>
        <taxon>Sterolibacteriaceae</taxon>
        <taxon>Denitratisoma</taxon>
    </lineage>
</organism>
<dbReference type="RefSeq" id="WP_145769165.1">
    <property type="nucleotide sequence ID" value="NZ_LR778301.1"/>
</dbReference>
<dbReference type="OrthoDB" id="71754at2"/>
<proteinExistence type="predicted"/>
<name>A0A6S6YN47_9PROT</name>